<dbReference type="EMBL" id="MFGM01000022">
    <property type="protein sequence ID" value="OGF37398.1"/>
    <property type="molecule type" value="Genomic_DNA"/>
</dbReference>
<evidence type="ECO:0000256" key="1">
    <source>
        <dbReference type="ARBA" id="ARBA00010641"/>
    </source>
</evidence>
<keyword evidence="2" id="KW-0805">Transcription regulation</keyword>
<dbReference type="InterPro" id="IPR036388">
    <property type="entry name" value="WH-like_DNA-bd_sf"/>
</dbReference>
<dbReference type="Proteomes" id="UP000178656">
    <property type="component" value="Unassembled WGS sequence"/>
</dbReference>
<feature type="domain" description="RNA polymerase sigma-70 region 2" evidence="6">
    <location>
        <begin position="11"/>
        <end position="76"/>
    </location>
</feature>
<dbReference type="InterPro" id="IPR013249">
    <property type="entry name" value="RNA_pol_sigma70_r4_t2"/>
</dbReference>
<evidence type="ECO:0000256" key="3">
    <source>
        <dbReference type="ARBA" id="ARBA00023082"/>
    </source>
</evidence>
<dbReference type="Pfam" id="PF04542">
    <property type="entry name" value="Sigma70_r2"/>
    <property type="match status" value="1"/>
</dbReference>
<keyword evidence="3" id="KW-0731">Sigma factor</keyword>
<protein>
    <recommendedName>
        <fullName evidence="10">RNA polymerase sigma factor 70 region 4 type 2 domain-containing protein</fullName>
    </recommendedName>
</protein>
<dbReference type="NCBIfam" id="TIGR02937">
    <property type="entry name" value="sigma70-ECF"/>
    <property type="match status" value="1"/>
</dbReference>
<dbReference type="SUPFAM" id="SSF88659">
    <property type="entry name" value="Sigma3 and sigma4 domains of RNA polymerase sigma factors"/>
    <property type="match status" value="1"/>
</dbReference>
<dbReference type="Pfam" id="PF08281">
    <property type="entry name" value="Sigma70_r4_2"/>
    <property type="match status" value="1"/>
</dbReference>
<dbReference type="InterPro" id="IPR039425">
    <property type="entry name" value="RNA_pol_sigma-70-like"/>
</dbReference>
<name>A0A1F5TEQ3_9BACT</name>
<feature type="domain" description="RNA polymerase sigma factor 70 region 4 type 2" evidence="7">
    <location>
        <begin position="114"/>
        <end position="160"/>
    </location>
</feature>
<dbReference type="InterPro" id="IPR013325">
    <property type="entry name" value="RNA_pol_sigma_r2"/>
</dbReference>
<dbReference type="SUPFAM" id="SSF88946">
    <property type="entry name" value="Sigma2 domain of RNA polymerase sigma factors"/>
    <property type="match status" value="1"/>
</dbReference>
<reference evidence="8 9" key="1">
    <citation type="journal article" date="2016" name="Nat. Commun.">
        <title>Thousands of microbial genomes shed light on interconnected biogeochemical processes in an aquifer system.</title>
        <authorList>
            <person name="Anantharaman K."/>
            <person name="Brown C.T."/>
            <person name="Hug L.A."/>
            <person name="Sharon I."/>
            <person name="Castelle C.J."/>
            <person name="Probst A.J."/>
            <person name="Thomas B.C."/>
            <person name="Singh A."/>
            <person name="Wilkins M.J."/>
            <person name="Karaoz U."/>
            <person name="Brodie E.L."/>
            <person name="Williams K.H."/>
            <person name="Hubbard S.S."/>
            <person name="Banfield J.F."/>
        </authorList>
    </citation>
    <scope>NUCLEOTIDE SEQUENCE [LARGE SCALE GENOMIC DNA]</scope>
</reference>
<dbReference type="AlphaFoldDB" id="A0A1F5TEQ3"/>
<dbReference type="PANTHER" id="PTHR43133:SF52">
    <property type="entry name" value="ECF RNA POLYMERASE SIGMA FACTOR SIGL"/>
    <property type="match status" value="1"/>
</dbReference>
<evidence type="ECO:0000256" key="4">
    <source>
        <dbReference type="ARBA" id="ARBA00023125"/>
    </source>
</evidence>
<keyword evidence="5" id="KW-0804">Transcription</keyword>
<keyword evidence="4" id="KW-0238">DNA-binding</keyword>
<evidence type="ECO:0000256" key="2">
    <source>
        <dbReference type="ARBA" id="ARBA00023015"/>
    </source>
</evidence>
<sequence length="169" mass="19914">MTNAERFIEAYDKWADAIFRFAYFRVYNRESAKELMQEAFCRAWQYMVDGKEIDNLRALLYQIARNLIIDQSRKKQAVSLDQMKEKGFEPSNILDNIEKSLDHEMEWRATMAGLGRLEPEYREAVELRYVAGLRPREIAKITGQNVNVVSVRINRGVQKIKQYLAEDKK</sequence>
<dbReference type="GO" id="GO:0006352">
    <property type="term" value="P:DNA-templated transcription initiation"/>
    <property type="evidence" value="ECO:0007669"/>
    <property type="project" value="InterPro"/>
</dbReference>
<dbReference type="InterPro" id="IPR013324">
    <property type="entry name" value="RNA_pol_sigma_r3/r4-like"/>
</dbReference>
<evidence type="ECO:0000259" key="6">
    <source>
        <dbReference type="Pfam" id="PF04542"/>
    </source>
</evidence>
<dbReference type="GO" id="GO:0003677">
    <property type="term" value="F:DNA binding"/>
    <property type="evidence" value="ECO:0007669"/>
    <property type="project" value="UniProtKB-KW"/>
</dbReference>
<evidence type="ECO:0008006" key="10">
    <source>
        <dbReference type="Google" id="ProtNLM"/>
    </source>
</evidence>
<comment type="caution">
    <text evidence="8">The sequence shown here is derived from an EMBL/GenBank/DDBJ whole genome shotgun (WGS) entry which is preliminary data.</text>
</comment>
<evidence type="ECO:0000256" key="5">
    <source>
        <dbReference type="ARBA" id="ARBA00023163"/>
    </source>
</evidence>
<evidence type="ECO:0000313" key="9">
    <source>
        <dbReference type="Proteomes" id="UP000178656"/>
    </source>
</evidence>
<dbReference type="Gene3D" id="1.10.10.10">
    <property type="entry name" value="Winged helix-like DNA-binding domain superfamily/Winged helix DNA-binding domain"/>
    <property type="match status" value="1"/>
</dbReference>
<dbReference type="Gene3D" id="1.10.1740.10">
    <property type="match status" value="1"/>
</dbReference>
<organism evidence="8 9">
    <name type="scientific">Candidatus Falkowbacteria bacterium RIFOXYC2_FULL_48_21</name>
    <dbReference type="NCBI Taxonomy" id="1798005"/>
    <lineage>
        <taxon>Bacteria</taxon>
        <taxon>Candidatus Falkowiibacteriota</taxon>
    </lineage>
</organism>
<proteinExistence type="inferred from homology"/>
<dbReference type="GO" id="GO:0016987">
    <property type="term" value="F:sigma factor activity"/>
    <property type="evidence" value="ECO:0007669"/>
    <property type="project" value="UniProtKB-KW"/>
</dbReference>
<evidence type="ECO:0000259" key="7">
    <source>
        <dbReference type="Pfam" id="PF08281"/>
    </source>
</evidence>
<evidence type="ECO:0000313" key="8">
    <source>
        <dbReference type="EMBL" id="OGF37398.1"/>
    </source>
</evidence>
<comment type="similarity">
    <text evidence="1">Belongs to the sigma-70 factor family. ECF subfamily.</text>
</comment>
<accession>A0A1F5TEQ3</accession>
<dbReference type="InterPro" id="IPR014284">
    <property type="entry name" value="RNA_pol_sigma-70_dom"/>
</dbReference>
<gene>
    <name evidence="8" type="ORF">A2482_03235</name>
</gene>
<dbReference type="PANTHER" id="PTHR43133">
    <property type="entry name" value="RNA POLYMERASE ECF-TYPE SIGMA FACTO"/>
    <property type="match status" value="1"/>
</dbReference>
<dbReference type="InterPro" id="IPR007627">
    <property type="entry name" value="RNA_pol_sigma70_r2"/>
</dbReference>